<dbReference type="AlphaFoldDB" id="A0A0B7FG10"/>
<reference evidence="1 2" key="1">
    <citation type="submission" date="2014-11" db="EMBL/GenBank/DDBJ databases">
        <authorList>
            <person name="Wibberg Daniel"/>
        </authorList>
    </citation>
    <scope>NUCLEOTIDE SEQUENCE [LARGE SCALE GENOMIC DNA]</scope>
    <source>
        <strain evidence="1">Rhizoctonia solani AG1-IB 7/3/14</strain>
    </source>
</reference>
<dbReference type="EMBL" id="LN679101">
    <property type="protein sequence ID" value="CEL55123.1"/>
    <property type="molecule type" value="Genomic_DNA"/>
</dbReference>
<evidence type="ECO:0000313" key="1">
    <source>
        <dbReference type="EMBL" id="CEL55123.1"/>
    </source>
</evidence>
<evidence type="ECO:0000313" key="2">
    <source>
        <dbReference type="Proteomes" id="UP000059188"/>
    </source>
</evidence>
<proteinExistence type="predicted"/>
<keyword evidence="2" id="KW-1185">Reference proteome</keyword>
<name>A0A0B7FG10_THACB</name>
<dbReference type="Proteomes" id="UP000059188">
    <property type="component" value="Unassembled WGS sequence"/>
</dbReference>
<sequence>MIVGFFRARAPAVVAETLRPLFAPTSFCTNEKTDSNIYIYSNTMDDAFADLLLADPEDEQPEMTSREARIARAFNDSKKSYPSEIVVTPPGWFQVGAIHPGDLTKLDARHVEWSVQRLYLQRSYKQAQTLALEILLAAGVQLDPLLGDATAAGGALPKNEARDREMLDVAIRCAIKLDDKPTALALAEASRSRWTNNPGLGHTAGEAYLFADRPYDSISALLHAVRLRTPSHQVLSLLARALHTTSAERNNPAFGELGNVISEYANRTKPLFDKGLFPEQNGQQGKGRIKEKANVPAEGVVRRWAVEAGLGEVEVGLMVGLCCTGDGEEDVSGERSVRTL</sequence>
<dbReference type="OrthoDB" id="2124108at2759"/>
<protein>
    <submittedName>
        <fullName evidence="1">Uncharacterized protein</fullName>
    </submittedName>
</protein>
<organism evidence="1 2">
    <name type="scientific">Thanatephorus cucumeris (strain AG1-IB / isolate 7/3/14)</name>
    <name type="common">Lettuce bottom rot fungus</name>
    <name type="synonym">Rhizoctonia solani</name>
    <dbReference type="NCBI Taxonomy" id="1108050"/>
    <lineage>
        <taxon>Eukaryota</taxon>
        <taxon>Fungi</taxon>
        <taxon>Dikarya</taxon>
        <taxon>Basidiomycota</taxon>
        <taxon>Agaricomycotina</taxon>
        <taxon>Agaricomycetes</taxon>
        <taxon>Cantharellales</taxon>
        <taxon>Ceratobasidiaceae</taxon>
        <taxon>Rhizoctonia</taxon>
        <taxon>Rhizoctonia solani AG-1</taxon>
    </lineage>
</organism>
<accession>A0A0B7FG10</accession>
<gene>
    <name evidence="1" type="ORF">RSOLAG1IB_01131</name>
</gene>